<accession>A0A9P5VNA5</accession>
<gene>
    <name evidence="1" type="primary">CDA2_5</name>
    <name evidence="1" type="ORF">BG006_003294</name>
</gene>
<name>A0A9P5VNA5_9FUNG</name>
<dbReference type="Gene3D" id="3.20.20.370">
    <property type="entry name" value="Glycoside hydrolase/deacetylase"/>
    <property type="match status" value="1"/>
</dbReference>
<dbReference type="InterPro" id="IPR011330">
    <property type="entry name" value="Glyco_hydro/deAcase_b/a-brl"/>
</dbReference>
<dbReference type="EMBL" id="JAAAUY010000188">
    <property type="protein sequence ID" value="KAF9333680.1"/>
    <property type="molecule type" value="Genomic_DNA"/>
</dbReference>
<dbReference type="GO" id="GO:0005975">
    <property type="term" value="P:carbohydrate metabolic process"/>
    <property type="evidence" value="ECO:0007669"/>
    <property type="project" value="InterPro"/>
</dbReference>
<evidence type="ECO:0000313" key="2">
    <source>
        <dbReference type="Proteomes" id="UP000696485"/>
    </source>
</evidence>
<dbReference type="Proteomes" id="UP000696485">
    <property type="component" value="Unassembled WGS sequence"/>
</dbReference>
<comment type="caution">
    <text evidence="1">The sequence shown here is derived from an EMBL/GenBank/DDBJ whole genome shotgun (WGS) entry which is preliminary data.</text>
</comment>
<evidence type="ECO:0000313" key="1">
    <source>
        <dbReference type="EMBL" id="KAF9333680.1"/>
    </source>
</evidence>
<dbReference type="AlphaFoldDB" id="A0A9P5VNA5"/>
<dbReference type="SUPFAM" id="SSF88713">
    <property type="entry name" value="Glycoside hydrolase/deacetylase"/>
    <property type="match status" value="1"/>
</dbReference>
<sequence>MTGEVDARVRAIATQLGFKTSIWTQGYDTNDWLIPAGIAIPQSVIDIFKGWLVNFRQLPTGFIVLQHDLFKEEVDVAVDGILPIAYNSTNLVMQPIADCLGDSMPHKEDPENF</sequence>
<proteinExistence type="predicted"/>
<reference evidence="1" key="1">
    <citation type="journal article" date="2020" name="Fungal Divers.">
        <title>Resolving the Mortierellaceae phylogeny through synthesis of multi-gene phylogenetics and phylogenomics.</title>
        <authorList>
            <person name="Vandepol N."/>
            <person name="Liber J."/>
            <person name="Desiro A."/>
            <person name="Na H."/>
            <person name="Kennedy M."/>
            <person name="Barry K."/>
            <person name="Grigoriev I.V."/>
            <person name="Miller A.N."/>
            <person name="O'Donnell K."/>
            <person name="Stajich J.E."/>
            <person name="Bonito G."/>
        </authorList>
    </citation>
    <scope>NUCLEOTIDE SEQUENCE</scope>
    <source>
        <strain evidence="1">NVP1</strain>
    </source>
</reference>
<protein>
    <submittedName>
        <fullName evidence="1">Chitin deacetylase</fullName>
    </submittedName>
</protein>
<keyword evidence="2" id="KW-1185">Reference proteome</keyword>
<organism evidence="1 2">
    <name type="scientific">Podila minutissima</name>
    <dbReference type="NCBI Taxonomy" id="64525"/>
    <lineage>
        <taxon>Eukaryota</taxon>
        <taxon>Fungi</taxon>
        <taxon>Fungi incertae sedis</taxon>
        <taxon>Mucoromycota</taxon>
        <taxon>Mortierellomycotina</taxon>
        <taxon>Mortierellomycetes</taxon>
        <taxon>Mortierellales</taxon>
        <taxon>Mortierellaceae</taxon>
        <taxon>Podila</taxon>
    </lineage>
</organism>